<dbReference type="InterPro" id="IPR036138">
    <property type="entry name" value="PBP_dimer_sf"/>
</dbReference>
<dbReference type="InterPro" id="IPR001460">
    <property type="entry name" value="PCN-bd_Tpept"/>
</dbReference>
<dbReference type="GO" id="GO:0005886">
    <property type="term" value="C:plasma membrane"/>
    <property type="evidence" value="ECO:0007669"/>
    <property type="project" value="TreeGrafter"/>
</dbReference>
<keyword evidence="1" id="KW-0812">Transmembrane</keyword>
<dbReference type="SUPFAM" id="SSF56601">
    <property type="entry name" value="beta-lactamase/transpeptidase-like"/>
    <property type="match status" value="1"/>
</dbReference>
<evidence type="ECO:0000256" key="1">
    <source>
        <dbReference type="SAM" id="Phobius"/>
    </source>
</evidence>
<evidence type="ECO:0000313" key="4">
    <source>
        <dbReference type="Proteomes" id="UP000555828"/>
    </source>
</evidence>
<gene>
    <name evidence="3" type="ORF">HNP65_000277</name>
</gene>
<dbReference type="PANTHER" id="PTHR30627:SF2">
    <property type="entry name" value="PEPTIDOGLYCAN D,D-TRANSPEPTIDASE MRDA"/>
    <property type="match status" value="1"/>
</dbReference>
<dbReference type="Gene3D" id="3.40.710.10">
    <property type="entry name" value="DD-peptidase/beta-lactamase superfamily"/>
    <property type="match status" value="1"/>
</dbReference>
<dbReference type="PANTHER" id="PTHR30627">
    <property type="entry name" value="PEPTIDOGLYCAN D,D-TRANSPEPTIDASE"/>
    <property type="match status" value="1"/>
</dbReference>
<dbReference type="RefSeq" id="WP_184618606.1">
    <property type="nucleotide sequence ID" value="NZ_JACHEX010000001.1"/>
</dbReference>
<dbReference type="Pfam" id="PF00905">
    <property type="entry name" value="Transpeptidase"/>
    <property type="match status" value="1"/>
</dbReference>
<protein>
    <submittedName>
        <fullName evidence="3">Penicillin-binding protein 2</fullName>
    </submittedName>
</protein>
<dbReference type="Proteomes" id="UP000555828">
    <property type="component" value="Unassembled WGS sequence"/>
</dbReference>
<dbReference type="GO" id="GO:0071555">
    <property type="term" value="P:cell wall organization"/>
    <property type="evidence" value="ECO:0007669"/>
    <property type="project" value="TreeGrafter"/>
</dbReference>
<keyword evidence="1" id="KW-0472">Membrane</keyword>
<dbReference type="Gene3D" id="3.90.1310.10">
    <property type="entry name" value="Penicillin-binding protein 2a (Domain 2)"/>
    <property type="match status" value="1"/>
</dbReference>
<feature type="transmembrane region" description="Helical" evidence="1">
    <location>
        <begin position="5"/>
        <end position="22"/>
    </location>
</feature>
<dbReference type="GO" id="GO:0008658">
    <property type="term" value="F:penicillin binding"/>
    <property type="evidence" value="ECO:0007669"/>
    <property type="project" value="InterPro"/>
</dbReference>
<comment type="caution">
    <text evidence="3">The sequence shown here is derived from an EMBL/GenBank/DDBJ whole genome shotgun (WGS) entry which is preliminary data.</text>
</comment>
<proteinExistence type="predicted"/>
<dbReference type="EMBL" id="JACHEX010000001">
    <property type="protein sequence ID" value="MBB6061855.1"/>
    <property type="molecule type" value="Genomic_DNA"/>
</dbReference>
<accession>A0A841GIM7</accession>
<name>A0A841GIM7_9BACT</name>
<keyword evidence="1" id="KW-1133">Transmembrane helix</keyword>
<organism evidence="3 4">
    <name type="scientific">Thermosipho japonicus</name>
    <dbReference type="NCBI Taxonomy" id="90323"/>
    <lineage>
        <taxon>Bacteria</taxon>
        <taxon>Thermotogati</taxon>
        <taxon>Thermotogota</taxon>
        <taxon>Thermotogae</taxon>
        <taxon>Thermotogales</taxon>
        <taxon>Fervidobacteriaceae</taxon>
        <taxon>Thermosipho</taxon>
    </lineage>
</organism>
<dbReference type="AlphaFoldDB" id="A0A841GIM7"/>
<evidence type="ECO:0000259" key="2">
    <source>
        <dbReference type="Pfam" id="PF00905"/>
    </source>
</evidence>
<dbReference type="SUPFAM" id="SSF56519">
    <property type="entry name" value="Penicillin binding protein dimerisation domain"/>
    <property type="match status" value="1"/>
</dbReference>
<dbReference type="GO" id="GO:0071972">
    <property type="term" value="F:peptidoglycan L,D-transpeptidase activity"/>
    <property type="evidence" value="ECO:0007669"/>
    <property type="project" value="TreeGrafter"/>
</dbReference>
<dbReference type="InterPro" id="IPR050515">
    <property type="entry name" value="Beta-lactam/transpept"/>
</dbReference>
<sequence>MRYKLVFSIFLSFFLILVFFLFKIQVIEHSQHKAFINSLMQKTILTKGNRGTIFDRNGVRIAWSKKIPYIEYSSNIDIESLKPYLTDKQILDLISSGKAYLDNYQIYELEKLGLYIHYEEKRFYVPEAFHIVGYVNSQGIGSSGIEKTYDSLLQGKIGSELIFSSPSGKVKQRIIQTEPENGEDITLTIDLNLQKYIYNEMKKINNPGAVIVENVKNGEILALVSYPNLEENFYDIDKFTWQKIVNDPLNPLLNRATMGLYSPGSAIKPLIAIAYLLSESTPATLNCTGRYEYKSSSGKTIAIFNDWLLSGHGETDLIKALRVSCNVYFYTIALELGIDKIKSVADIFKISDLTKIDIEEKSGIFPSREWKEKQFKTIWYPGDTILTGIGQGYILLTPLEILNFYTTIANNGKTPRPHLLKSNKIEYTNEVSLPDKIWSTIKEGLLEVTTYNDGTLKNRGTAYLSFKDAPYKIAGKTGTAEVSKSKKAHSWFAGFGPIEDPTYSVVVMFENGGSGSEMAAPFARKVFDYLLKGAESNE</sequence>
<feature type="domain" description="Penicillin-binding protein transpeptidase" evidence="2">
    <location>
        <begin position="208"/>
        <end position="527"/>
    </location>
</feature>
<dbReference type="InterPro" id="IPR012338">
    <property type="entry name" value="Beta-lactam/transpept-like"/>
</dbReference>
<reference evidence="3 4" key="1">
    <citation type="submission" date="2020-08" db="EMBL/GenBank/DDBJ databases">
        <title>Genomic Encyclopedia of Type Strains, Phase IV (KMG-IV): sequencing the most valuable type-strain genomes for metagenomic binning, comparative biology and taxonomic classification.</title>
        <authorList>
            <person name="Goeker M."/>
        </authorList>
    </citation>
    <scope>NUCLEOTIDE SEQUENCE [LARGE SCALE GENOMIC DNA]</scope>
    <source>
        <strain evidence="3 4">DSM 13481</strain>
    </source>
</reference>
<evidence type="ECO:0000313" key="3">
    <source>
        <dbReference type="EMBL" id="MBB6061855.1"/>
    </source>
</evidence>
<keyword evidence="4" id="KW-1185">Reference proteome</keyword>